<gene>
    <name evidence="2" type="ORF">FHU36_003261</name>
</gene>
<keyword evidence="1" id="KW-0812">Transmembrane</keyword>
<dbReference type="AlphaFoldDB" id="A0A7X0C1F9"/>
<keyword evidence="1" id="KW-1133">Transmembrane helix</keyword>
<protein>
    <submittedName>
        <fullName evidence="2">Uncharacterized protein</fullName>
    </submittedName>
</protein>
<dbReference type="RefSeq" id="WP_185084476.1">
    <property type="nucleotide sequence ID" value="NZ_JACHJB010000001.1"/>
</dbReference>
<comment type="caution">
    <text evidence="2">The sequence shown here is derived from an EMBL/GenBank/DDBJ whole genome shotgun (WGS) entry which is preliminary data.</text>
</comment>
<evidence type="ECO:0000256" key="1">
    <source>
        <dbReference type="SAM" id="Phobius"/>
    </source>
</evidence>
<reference evidence="2 3" key="1">
    <citation type="submission" date="2020-08" db="EMBL/GenBank/DDBJ databases">
        <title>Sequencing the genomes of 1000 actinobacteria strains.</title>
        <authorList>
            <person name="Klenk H.-P."/>
        </authorList>
    </citation>
    <scope>NUCLEOTIDE SEQUENCE [LARGE SCALE GENOMIC DNA]</scope>
    <source>
        <strain evidence="2 3">DSM 45913</strain>
    </source>
</reference>
<keyword evidence="3" id="KW-1185">Reference proteome</keyword>
<dbReference type="EMBL" id="JACHJB010000001">
    <property type="protein sequence ID" value="MBB6346752.1"/>
    <property type="molecule type" value="Genomic_DNA"/>
</dbReference>
<name>A0A7X0C1F9_9ACTN</name>
<keyword evidence="1" id="KW-0472">Membrane</keyword>
<evidence type="ECO:0000313" key="3">
    <source>
        <dbReference type="Proteomes" id="UP000583800"/>
    </source>
</evidence>
<evidence type="ECO:0000313" key="2">
    <source>
        <dbReference type="EMBL" id="MBB6346752.1"/>
    </source>
</evidence>
<proteinExistence type="predicted"/>
<feature type="transmembrane region" description="Helical" evidence="1">
    <location>
        <begin position="186"/>
        <end position="202"/>
    </location>
</feature>
<dbReference type="Proteomes" id="UP000583800">
    <property type="component" value="Unassembled WGS sequence"/>
</dbReference>
<feature type="transmembrane region" description="Helical" evidence="1">
    <location>
        <begin position="142"/>
        <end position="166"/>
    </location>
</feature>
<organism evidence="2 3">
    <name type="scientific">Nonomuraea muscovyensis</name>
    <dbReference type="NCBI Taxonomy" id="1124761"/>
    <lineage>
        <taxon>Bacteria</taxon>
        <taxon>Bacillati</taxon>
        <taxon>Actinomycetota</taxon>
        <taxon>Actinomycetes</taxon>
        <taxon>Streptosporangiales</taxon>
        <taxon>Streptosporangiaceae</taxon>
        <taxon>Nonomuraea</taxon>
    </lineage>
</organism>
<accession>A0A7X0C1F9</accession>
<sequence>MAARLVPYGGATWQTRCPGTSLSWHEGTLTAADAVTGQSVSLTPAALYHYCYGQEVVGVDGKPEPRPVTGLAALDADGLVLLDLPGAWHAPFVHHFTVAAGLPVVDARRAPSGQVRAVLAGRAPGWRRLSGLPRPWLWRWRLPIAVGAGVAGLALMTYLAMSGAWLAWRGIASLGRLVLDLVDAKWLAMAFSPLLLVVRPVAARMHRLRTRRGTVLGPPGGPHLQVRQGWLHVTRGKHTIEKFLLARAGGLAAGLLVYRCEGGAGLVVTDRFGHPLHHLPGPWPHDDVHRFATRNKLELRVRSFSRAEYVALIRSCRDASP</sequence>